<reference evidence="8" key="1">
    <citation type="submission" date="2018-06" db="EMBL/GenBank/DDBJ databases">
        <authorList>
            <person name="Guldener U."/>
        </authorList>
    </citation>
    <scope>NUCLEOTIDE SEQUENCE [LARGE SCALE GENOMIC DNA]</scope>
    <source>
        <strain evidence="8">UTAD17</strain>
    </source>
</reference>
<dbReference type="InterPro" id="IPR031872">
    <property type="entry name" value="NDC10_II"/>
</dbReference>
<dbReference type="InterPro" id="IPR022210">
    <property type="entry name" value="TF_GCR1-like"/>
</dbReference>
<feature type="compositionally biased region" description="Acidic residues" evidence="3">
    <location>
        <begin position="79"/>
        <end position="88"/>
    </location>
</feature>
<feature type="region of interest" description="Disordered" evidence="3">
    <location>
        <begin position="705"/>
        <end position="736"/>
    </location>
</feature>
<evidence type="ECO:0000259" key="4">
    <source>
        <dbReference type="Pfam" id="PF12550"/>
    </source>
</evidence>
<dbReference type="Gene3D" id="1.10.150.130">
    <property type="match status" value="1"/>
</dbReference>
<protein>
    <recommendedName>
        <fullName evidence="9">Transcription activator GCR1-like domain-containing protein</fullName>
    </recommendedName>
</protein>
<feature type="compositionally biased region" description="Acidic residues" evidence="3">
    <location>
        <begin position="718"/>
        <end position="736"/>
    </location>
</feature>
<gene>
    <name evidence="7" type="ORF">SCODWIG_01311</name>
</gene>
<feature type="domain" description="NDC10 N-terminal" evidence="6">
    <location>
        <begin position="8"/>
        <end position="144"/>
    </location>
</feature>
<dbReference type="InterPro" id="IPR038279">
    <property type="entry name" value="Ndc10_dom2_sf"/>
</dbReference>
<dbReference type="InterPro" id="IPR049055">
    <property type="entry name" value="NDC10_N"/>
</dbReference>
<dbReference type="Pfam" id="PF21400">
    <property type="entry name" value="Ndc10_N"/>
    <property type="match status" value="1"/>
</dbReference>
<feature type="domain" description="Transcription activator GCR1-like" evidence="4">
    <location>
        <begin position="913"/>
        <end position="984"/>
    </location>
</feature>
<keyword evidence="1" id="KW-0238">DNA-binding</keyword>
<evidence type="ECO:0000313" key="7">
    <source>
        <dbReference type="EMBL" id="SSD59550.1"/>
    </source>
</evidence>
<evidence type="ECO:0000256" key="3">
    <source>
        <dbReference type="SAM" id="MobiDB-lite"/>
    </source>
</evidence>
<evidence type="ECO:0000256" key="2">
    <source>
        <dbReference type="SAM" id="Coils"/>
    </source>
</evidence>
<dbReference type="Pfam" id="PF16787">
    <property type="entry name" value="NDC10_II"/>
    <property type="match status" value="1"/>
</dbReference>
<dbReference type="Proteomes" id="UP000262825">
    <property type="component" value="Unassembled WGS sequence"/>
</dbReference>
<evidence type="ECO:0000259" key="6">
    <source>
        <dbReference type="Pfam" id="PF21400"/>
    </source>
</evidence>
<proteinExistence type="predicted"/>
<evidence type="ECO:0000256" key="1">
    <source>
        <dbReference type="ARBA" id="ARBA00023125"/>
    </source>
</evidence>
<feature type="region of interest" description="Disordered" evidence="3">
    <location>
        <begin position="79"/>
        <end position="100"/>
    </location>
</feature>
<feature type="coiled-coil region" evidence="2">
    <location>
        <begin position="120"/>
        <end position="154"/>
    </location>
</feature>
<evidence type="ECO:0000313" key="8">
    <source>
        <dbReference type="Proteomes" id="UP000262825"/>
    </source>
</evidence>
<sequence length="1015" mass="118633">MTNESVELRVKELISKLNPRTVYQYKLYQSKYIKWYKNYIVKDNTTNDNKKSNYYADIKVNAPLIHLYILHLYETSKTEEEEEGEGEINAEKNKNTTDLMDHNSDDNINIATYRKIISSLNLLNKIIVIHKNEKEQFEEQKEEREENANATVGEEYLENVIKLYNFKKNINTNIINKKQLYPTPLEMSINFYNDQTIELNNKFPKYFRTSLEKLRFLVDFHIQHFTNLAFKERNLLLLKDLHVMEGEDTTLFVTHDFGEYKISSFLPSSPLHQVFDNPLISLACYSHLRFYGGPNYKGDGYPTLKNIEVDNYPLIRGRSFTKPPIEDTMGLYYSCAFQYLHKPYKKNNYFAKKHTGFFKNLQWALEDWDYINESNKYIKSKFHCPYMVTDDFLHVYDYLEDTTDKTVALYLRDSFNSQLPENLLTQIFPESDDNSSHSALEFNKVMKLLRRYLLFGLPIIYRIFPQHDIFQSKDGLFSKQEFVKFYKTILEKYDRENPGIWSNYNLGDLVENYTPINIPTPAISTLGPIPIQDTNTNPSIGNNTYTTMDHNYALATGAKKNESMLPVHRIDSNTIVEFTKYQILSNFKTLIGMLQTCFNRFQNTTGVTNNGNIALIEGSRSSANNKIVSPKKFNRHCPFIEASQFSSVLQIIENQLDAVNIKDLHVADTSSFKGIRSKKKLNQENIVNSGDSEADFLKQEHEVEKSNHIVKNKGAGSDGDESEEDDDDDDDDEDTEAQELQRMIVEIIKRELRANMALETRKLTQMFNKYKEDLIAEIIDEFQMRYKEEIKEEIRKELKNDLKNEIANEIKESLKNEVLNSEIKAITREKSLSPRKRGLLDYESSDIVTIQTKNTDQNNLRYEGLGTSPRKKHTLARTRSTTNMENNKKIRLDNDADKDKTIVFKMNPDKNLGVEDIILEWYSPNEKYGNECVHSTNKRLGKHWRLQGVNAEMYKIRKPVVECYINFVNNLGVDRFEALNIMKEFCSNKFSDDIPSFSEFLKNHKKNTGMNWKKE</sequence>
<feature type="domain" description="Ndc10" evidence="5">
    <location>
        <begin position="186"/>
        <end position="482"/>
    </location>
</feature>
<feature type="compositionally biased region" description="Basic and acidic residues" evidence="3">
    <location>
        <begin position="89"/>
        <end position="100"/>
    </location>
</feature>
<keyword evidence="8" id="KW-1185">Reference proteome</keyword>
<dbReference type="EMBL" id="UFAJ01000160">
    <property type="protein sequence ID" value="SSD59550.1"/>
    <property type="molecule type" value="Genomic_DNA"/>
</dbReference>
<dbReference type="AlphaFoldDB" id="A0A376B606"/>
<accession>A0A376B606</accession>
<dbReference type="VEuPathDB" id="FungiDB:SCODWIG_01311"/>
<organism evidence="7 8">
    <name type="scientific">Saccharomycodes ludwigii</name>
    <dbReference type="NCBI Taxonomy" id="36035"/>
    <lineage>
        <taxon>Eukaryota</taxon>
        <taxon>Fungi</taxon>
        <taxon>Dikarya</taxon>
        <taxon>Ascomycota</taxon>
        <taxon>Saccharomycotina</taxon>
        <taxon>Saccharomycetes</taxon>
        <taxon>Saccharomycodales</taxon>
        <taxon>Saccharomycodaceae</taxon>
        <taxon>Saccharomycodes</taxon>
    </lineage>
</organism>
<dbReference type="GO" id="GO:0003677">
    <property type="term" value="F:DNA binding"/>
    <property type="evidence" value="ECO:0007669"/>
    <property type="project" value="UniProtKB-KW"/>
</dbReference>
<dbReference type="Gene3D" id="1.10.443.20">
    <property type="entry name" value="Centromere DNA-binding protein complex CBF3 subunit, domain 2"/>
    <property type="match status" value="1"/>
</dbReference>
<dbReference type="Pfam" id="PF12550">
    <property type="entry name" value="GCR1_C"/>
    <property type="match status" value="1"/>
</dbReference>
<dbReference type="InterPro" id="IPR010998">
    <property type="entry name" value="Integrase_recombinase_N"/>
</dbReference>
<evidence type="ECO:0008006" key="9">
    <source>
        <dbReference type="Google" id="ProtNLM"/>
    </source>
</evidence>
<keyword evidence="2" id="KW-0175">Coiled coil</keyword>
<evidence type="ECO:0000259" key="5">
    <source>
        <dbReference type="Pfam" id="PF16787"/>
    </source>
</evidence>
<name>A0A376B606_9ASCO</name>